<comment type="caution">
    <text evidence="2">The sequence shown here is derived from an EMBL/GenBank/DDBJ whole genome shotgun (WGS) entry which is preliminary data.</text>
</comment>
<dbReference type="InterPro" id="IPR027417">
    <property type="entry name" value="P-loop_NTPase"/>
</dbReference>
<proteinExistence type="predicted"/>
<sequence length="305" mass="34675">MGQITIPQWELLFQTNDNTQGAVLGEAIKSLKFQYRVGKTEEVYEKHGKIIVNVKKDLLKVTDEDLNFQLSLLPKQIEEESVEEGVKNNEARYVTSTFKANVNTWLIRKIEYVLNRTSVENFIKIFGDGEEGSLINELDDFIRTPEKSLYIDVSKIGVTDGIGSMIVDLISNHVINQEYNDPFIMFIDEAHRYTKFHTSFGEFGSGLVSIAREGRKKGIFLFLTSQSPKDVPNILLSQMGSLLIHRLTSMDEIQVVQNFLDKNEISRIKNLGQGEAVLASINLLQNIQLKFIESGRTHYNKTPVL</sequence>
<evidence type="ECO:0000259" key="1">
    <source>
        <dbReference type="Pfam" id="PF05872"/>
    </source>
</evidence>
<dbReference type="InterPro" id="IPR033186">
    <property type="entry name" value="HerA_C"/>
</dbReference>
<dbReference type="Pfam" id="PF05872">
    <property type="entry name" value="HerA_C"/>
    <property type="match status" value="1"/>
</dbReference>
<keyword evidence="2" id="KW-0067">ATP-binding</keyword>
<dbReference type="PATRIC" id="fig|1590.201.peg.674"/>
<name>A0A165S3C7_LACPN</name>
<dbReference type="PANTHER" id="PTHR42957">
    <property type="entry name" value="HELICASE MJ1565-RELATED"/>
    <property type="match status" value="1"/>
</dbReference>
<dbReference type="Gene3D" id="3.40.50.300">
    <property type="entry name" value="P-loop containing nucleotide triphosphate hydrolases"/>
    <property type="match status" value="1"/>
</dbReference>
<dbReference type="PANTHER" id="PTHR42957:SF1">
    <property type="entry name" value="HELICASE MJ1565-RELATED"/>
    <property type="match status" value="1"/>
</dbReference>
<organism evidence="2 3">
    <name type="scientific">Lactiplantibacillus plantarum</name>
    <name type="common">Lactobacillus plantarum</name>
    <dbReference type="NCBI Taxonomy" id="1590"/>
    <lineage>
        <taxon>Bacteria</taxon>
        <taxon>Bacillati</taxon>
        <taxon>Bacillota</taxon>
        <taxon>Bacilli</taxon>
        <taxon>Lactobacillales</taxon>
        <taxon>Lactobacillaceae</taxon>
        <taxon>Lactiplantibacillus</taxon>
    </lineage>
</organism>
<dbReference type="GO" id="GO:0004386">
    <property type="term" value="F:helicase activity"/>
    <property type="evidence" value="ECO:0007669"/>
    <property type="project" value="UniProtKB-KW"/>
</dbReference>
<keyword evidence="2" id="KW-0547">Nucleotide-binding</keyword>
<dbReference type="AlphaFoldDB" id="A0A165S3C7"/>
<dbReference type="SUPFAM" id="SSF52540">
    <property type="entry name" value="P-loop containing nucleoside triphosphate hydrolases"/>
    <property type="match status" value="1"/>
</dbReference>
<dbReference type="EMBL" id="LUXM01000018">
    <property type="protein sequence ID" value="KZU96966.1"/>
    <property type="molecule type" value="Genomic_DNA"/>
</dbReference>
<keyword evidence="2" id="KW-0378">Hydrolase</keyword>
<protein>
    <submittedName>
        <fullName evidence="2">Bipolar DNA helicase</fullName>
    </submittedName>
</protein>
<keyword evidence="2" id="KW-0347">Helicase</keyword>
<evidence type="ECO:0000313" key="3">
    <source>
        <dbReference type="Proteomes" id="UP000076882"/>
    </source>
</evidence>
<reference evidence="2 3" key="1">
    <citation type="submission" date="2016-03" db="EMBL/GenBank/DDBJ databases">
        <title>Comparative genomics of 54 Lactobacillus plantarum strains reveals genomic uncoupling from niche constraints.</title>
        <authorList>
            <person name="Martino M.E."/>
        </authorList>
    </citation>
    <scope>NUCLEOTIDE SEQUENCE [LARGE SCALE GENOMIC DNA]</scope>
    <source>
        <strain evidence="2 3">19.1</strain>
    </source>
</reference>
<accession>A0A165S3C7</accession>
<dbReference type="InterPro" id="IPR008571">
    <property type="entry name" value="HerA-like"/>
</dbReference>
<dbReference type="Proteomes" id="UP000076882">
    <property type="component" value="Unassembled WGS sequence"/>
</dbReference>
<feature type="domain" description="Helicase HerA-like C-terminal" evidence="1">
    <location>
        <begin position="183"/>
        <end position="280"/>
    </location>
</feature>
<evidence type="ECO:0000313" key="2">
    <source>
        <dbReference type="EMBL" id="KZU96966.1"/>
    </source>
</evidence>
<gene>
    <name evidence="2" type="ORF">Lp19_0942</name>
</gene>